<dbReference type="Proteomes" id="UP001279660">
    <property type="component" value="Unassembled WGS sequence"/>
</dbReference>
<evidence type="ECO:0000256" key="1">
    <source>
        <dbReference type="ARBA" id="ARBA00010554"/>
    </source>
</evidence>
<keyword evidence="3" id="KW-1185">Reference proteome</keyword>
<comment type="caution">
    <text evidence="2">The sequence shown here is derived from an EMBL/GenBank/DDBJ whole genome shotgun (WGS) entry which is preliminary data.</text>
</comment>
<dbReference type="InterPro" id="IPR011322">
    <property type="entry name" value="N-reg_PII-like_a/b"/>
</dbReference>
<dbReference type="EMBL" id="JAWXXV010000001">
    <property type="protein sequence ID" value="MDX5983184.1"/>
    <property type="molecule type" value="Genomic_DNA"/>
</dbReference>
<name>A0ABU4PID8_9SPHN</name>
<dbReference type="PANTHER" id="PTHR35983">
    <property type="entry name" value="UPF0166 PROTEIN TM_0021"/>
    <property type="match status" value="1"/>
</dbReference>
<dbReference type="PANTHER" id="PTHR35983:SF1">
    <property type="entry name" value="UPF0166 PROTEIN TM_0021"/>
    <property type="match status" value="1"/>
</dbReference>
<dbReference type="Gene3D" id="3.30.70.120">
    <property type="match status" value="1"/>
</dbReference>
<dbReference type="InterPro" id="IPR003793">
    <property type="entry name" value="UPF0166"/>
</dbReference>
<protein>
    <submittedName>
        <fullName evidence="2">DUF190 domain-containing protein</fullName>
    </submittedName>
</protein>
<gene>
    <name evidence="2" type="ORF">SIL82_02845</name>
</gene>
<comment type="similarity">
    <text evidence="1">Belongs to the UPF0166 family.</text>
</comment>
<dbReference type="RefSeq" id="WP_010405551.1">
    <property type="nucleotide sequence ID" value="NZ_JAWXXV010000001.1"/>
</dbReference>
<evidence type="ECO:0000313" key="3">
    <source>
        <dbReference type="Proteomes" id="UP001279660"/>
    </source>
</evidence>
<sequence length="113" mass="12419">MSEHTKLLRIYTDEAAYYGDRKVLEVVASKARDARLAGVTVLEALIGFGRSAHLHRRHVLESDRAVVIEIVDFDARLRAFVSDLSDVPGIGLMTLEAVEVLGSELSVSSIQPE</sequence>
<evidence type="ECO:0000313" key="2">
    <source>
        <dbReference type="EMBL" id="MDX5983184.1"/>
    </source>
</evidence>
<reference evidence="2 3" key="1">
    <citation type="submission" date="2023-11" db="EMBL/GenBank/DDBJ databases">
        <title>MicrobeMod: A computational toolkit for identifying prokaryotic methylation and restriction-modification with nanopore sequencing.</title>
        <authorList>
            <person name="Crits-Christoph A."/>
            <person name="Kang S.C."/>
            <person name="Lee H."/>
            <person name="Ostrov N."/>
        </authorList>
    </citation>
    <scope>NUCLEOTIDE SEQUENCE [LARGE SCALE GENOMIC DNA]</scope>
    <source>
        <strain evidence="2 3">ATCC 14820</strain>
    </source>
</reference>
<dbReference type="InterPro" id="IPR015867">
    <property type="entry name" value="N-reg_PII/ATP_PRibTrfase_C"/>
</dbReference>
<dbReference type="Pfam" id="PF02641">
    <property type="entry name" value="DUF190"/>
    <property type="match status" value="1"/>
</dbReference>
<dbReference type="SUPFAM" id="SSF54913">
    <property type="entry name" value="GlnB-like"/>
    <property type="match status" value="1"/>
</dbReference>
<proteinExistence type="inferred from homology"/>
<accession>A0ABU4PID8</accession>
<organism evidence="2 3">
    <name type="scientific">Sphingomonas echinoides</name>
    <dbReference type="NCBI Taxonomy" id="59803"/>
    <lineage>
        <taxon>Bacteria</taxon>
        <taxon>Pseudomonadati</taxon>
        <taxon>Pseudomonadota</taxon>
        <taxon>Alphaproteobacteria</taxon>
        <taxon>Sphingomonadales</taxon>
        <taxon>Sphingomonadaceae</taxon>
        <taxon>Sphingomonas</taxon>
    </lineage>
</organism>